<accession>A0A5N6QPK9</accession>
<proteinExistence type="predicted"/>
<evidence type="ECO:0000313" key="4">
    <source>
        <dbReference type="Proteomes" id="UP000327013"/>
    </source>
</evidence>
<reference evidence="3 4" key="1">
    <citation type="submission" date="2019-06" db="EMBL/GenBank/DDBJ databases">
        <title>A chromosomal-level reference genome of Carpinus fangiana (Coryloideae, Betulaceae).</title>
        <authorList>
            <person name="Yang X."/>
            <person name="Wang Z."/>
            <person name="Zhang L."/>
            <person name="Hao G."/>
            <person name="Liu J."/>
            <person name="Yang Y."/>
        </authorList>
    </citation>
    <scope>NUCLEOTIDE SEQUENCE [LARGE SCALE GENOMIC DNA]</scope>
    <source>
        <strain evidence="3">Cfa_2016G</strain>
        <tissue evidence="3">Leaf</tissue>
    </source>
</reference>
<feature type="coiled-coil region" evidence="1">
    <location>
        <begin position="98"/>
        <end position="125"/>
    </location>
</feature>
<feature type="transmembrane region" description="Helical" evidence="2">
    <location>
        <begin position="129"/>
        <end position="150"/>
    </location>
</feature>
<gene>
    <name evidence="3" type="ORF">FH972_005541</name>
</gene>
<dbReference type="AlphaFoldDB" id="A0A5N6QPK9"/>
<name>A0A5N6QPK9_9ROSI</name>
<dbReference type="EMBL" id="CM017322">
    <property type="protein sequence ID" value="KAE8009087.1"/>
    <property type="molecule type" value="Genomic_DNA"/>
</dbReference>
<protein>
    <submittedName>
        <fullName evidence="3">Uncharacterized protein</fullName>
    </submittedName>
</protein>
<keyword evidence="1" id="KW-0175">Coiled coil</keyword>
<evidence type="ECO:0000256" key="2">
    <source>
        <dbReference type="SAM" id="Phobius"/>
    </source>
</evidence>
<evidence type="ECO:0000256" key="1">
    <source>
        <dbReference type="SAM" id="Coils"/>
    </source>
</evidence>
<dbReference type="Proteomes" id="UP000327013">
    <property type="component" value="Chromosome 2"/>
</dbReference>
<organism evidence="3 4">
    <name type="scientific">Carpinus fangiana</name>
    <dbReference type="NCBI Taxonomy" id="176857"/>
    <lineage>
        <taxon>Eukaryota</taxon>
        <taxon>Viridiplantae</taxon>
        <taxon>Streptophyta</taxon>
        <taxon>Embryophyta</taxon>
        <taxon>Tracheophyta</taxon>
        <taxon>Spermatophyta</taxon>
        <taxon>Magnoliopsida</taxon>
        <taxon>eudicotyledons</taxon>
        <taxon>Gunneridae</taxon>
        <taxon>Pentapetalae</taxon>
        <taxon>rosids</taxon>
        <taxon>fabids</taxon>
        <taxon>Fagales</taxon>
        <taxon>Betulaceae</taxon>
        <taxon>Carpinus</taxon>
    </lineage>
</organism>
<keyword evidence="2" id="KW-0472">Membrane</keyword>
<evidence type="ECO:0000313" key="3">
    <source>
        <dbReference type="EMBL" id="KAE8009087.1"/>
    </source>
</evidence>
<keyword evidence="4" id="KW-1185">Reference proteome</keyword>
<keyword evidence="2" id="KW-1133">Transmembrane helix</keyword>
<keyword evidence="2" id="KW-0812">Transmembrane</keyword>
<sequence>MANDPLVGMFQGVRIGGHEEVRFRTVRELYVGTEEEEDVRPFINCLRPWSPGDECMLHVPFVPHRVKITPVGAMLGALNLKMVLEHIASFYWIDDLINDRTCAMLSELKKKNKLLEDQLRHKEAVESRLYFVLIALCGLCLTLSSMLKLVCNITNTQKNKQSTERRKEPKHQPINMNTAKLVHTLKEMEELEEPLFINVLKTPTTLKSKSPQMPNKQTFFISCAEAYNTFKEERSKGKTNFIMGLDLKSVWSRVKKIT</sequence>